<feature type="signal peptide" evidence="1">
    <location>
        <begin position="1"/>
        <end position="29"/>
    </location>
</feature>
<evidence type="ECO:0000313" key="2">
    <source>
        <dbReference type="EMBL" id="OSX80342.1"/>
    </source>
</evidence>
<keyword evidence="3" id="KW-1185">Reference proteome</keyword>
<evidence type="ECO:0000256" key="1">
    <source>
        <dbReference type="SAM" id="SignalP"/>
    </source>
</evidence>
<protein>
    <recommendedName>
        <fullName evidence="4">DOMON domain-containing protein</fullName>
    </recommendedName>
</protein>
<name>A0A1X6PHM1_PORUM</name>
<evidence type="ECO:0000313" key="3">
    <source>
        <dbReference type="Proteomes" id="UP000218209"/>
    </source>
</evidence>
<keyword evidence="1" id="KW-0732">Signal</keyword>
<organism evidence="2 3">
    <name type="scientific">Porphyra umbilicalis</name>
    <name type="common">Purple laver</name>
    <name type="synonym">Red alga</name>
    <dbReference type="NCBI Taxonomy" id="2786"/>
    <lineage>
        <taxon>Eukaryota</taxon>
        <taxon>Rhodophyta</taxon>
        <taxon>Bangiophyceae</taxon>
        <taxon>Bangiales</taxon>
        <taxon>Bangiaceae</taxon>
        <taxon>Porphyra</taxon>
    </lineage>
</organism>
<dbReference type="AlphaFoldDB" id="A0A1X6PHM1"/>
<proteinExistence type="predicted"/>
<feature type="chain" id="PRO_5013095336" description="DOMON domain-containing protein" evidence="1">
    <location>
        <begin position="30"/>
        <end position="266"/>
    </location>
</feature>
<reference evidence="2 3" key="1">
    <citation type="submission" date="2017-03" db="EMBL/GenBank/DDBJ databases">
        <title>WGS assembly of Porphyra umbilicalis.</title>
        <authorList>
            <person name="Brawley S.H."/>
            <person name="Blouin N.A."/>
            <person name="Ficko-Blean E."/>
            <person name="Wheeler G.L."/>
            <person name="Lohr M."/>
            <person name="Goodson H.V."/>
            <person name="Jenkins J.W."/>
            <person name="Blaby-Haas C.E."/>
            <person name="Helliwell K.E."/>
            <person name="Chan C."/>
            <person name="Marriage T."/>
            <person name="Bhattacharya D."/>
            <person name="Klein A.S."/>
            <person name="Badis Y."/>
            <person name="Brodie J."/>
            <person name="Cao Y."/>
            <person name="Collen J."/>
            <person name="Dittami S.M."/>
            <person name="Gachon C.M."/>
            <person name="Green B.R."/>
            <person name="Karpowicz S."/>
            <person name="Kim J.W."/>
            <person name="Kudahl U."/>
            <person name="Lin S."/>
            <person name="Michel G."/>
            <person name="Mittag M."/>
            <person name="Olson B.J."/>
            <person name="Pangilinan J."/>
            <person name="Peng Y."/>
            <person name="Qiu H."/>
            <person name="Shu S."/>
            <person name="Singer J.T."/>
            <person name="Smith A.G."/>
            <person name="Sprecher B.N."/>
            <person name="Wagner V."/>
            <person name="Wang W."/>
            <person name="Wang Z.-Y."/>
            <person name="Yan J."/>
            <person name="Yarish C."/>
            <person name="Zoeuner-Riek S."/>
            <person name="Zhuang Y."/>
            <person name="Zou Y."/>
            <person name="Lindquist E.A."/>
            <person name="Grimwood J."/>
            <person name="Barry K."/>
            <person name="Rokhsar D.S."/>
            <person name="Schmutz J."/>
            <person name="Stiller J.W."/>
            <person name="Grossman A.R."/>
            <person name="Prochnik S.E."/>
        </authorList>
    </citation>
    <scope>NUCLEOTIDE SEQUENCE [LARGE SCALE GENOMIC DNA]</scope>
    <source>
        <strain evidence="2">4086291</strain>
    </source>
</reference>
<sequence>MAVPLRSFLVATSAVLVLLVGAVARPASAIVAADNSNCRVVVAGVTRTYGHCTEMLEHRTAANAAANIKIFWAVNGTTMSVLWTSNSTGWSAFGLTDSPTMIAPAGGLTLAVVGYSTSTAPDVTSVGMVALTARSPTGVIPLSANDVTAAGYYNLEAPRNADGLMAVSYDRVHCTSPVLHDGDNSIVWAAGPPPTSGLALLPHGAAKVGTGFDWVTEVEEELCAEGGGGGVPPLGGTCGLVNVPACGAPAPAPLPACGTPPTPGNI</sequence>
<gene>
    <name evidence="2" type="ORF">BU14_0053s0007</name>
</gene>
<dbReference type="EMBL" id="KV918776">
    <property type="protein sequence ID" value="OSX80342.1"/>
    <property type="molecule type" value="Genomic_DNA"/>
</dbReference>
<dbReference type="Proteomes" id="UP000218209">
    <property type="component" value="Unassembled WGS sequence"/>
</dbReference>
<evidence type="ECO:0008006" key="4">
    <source>
        <dbReference type="Google" id="ProtNLM"/>
    </source>
</evidence>
<accession>A0A1X6PHM1</accession>